<evidence type="ECO:0000313" key="2">
    <source>
        <dbReference type="EMBL" id="VEL33183.1"/>
    </source>
</evidence>
<gene>
    <name evidence="2" type="ORF">PXEA_LOCUS26623</name>
</gene>
<proteinExistence type="predicted"/>
<comment type="caution">
    <text evidence="2">The sequence shown here is derived from an EMBL/GenBank/DDBJ whole genome shotgun (WGS) entry which is preliminary data.</text>
</comment>
<dbReference type="AlphaFoldDB" id="A0A3S5CMK0"/>
<sequence length="636" mass="69464">MARLIDDTDCLRRNRSRSIGANFLAHRDIHFEPVLRAASADTEGLLSAFAHGGKSSTARKEESCKTEAAEDQMLRMGEPTVLKLHYAYLLTNIGPNDSDFVCSTQGYTFWLHFIYSGALNIVQRELADDKPLDKPLQAKSIKQGWLLHYSLKEPKNPRRIYVVVLPRQISIYMSRQASIQTPDFPEIRLSMDDCISLQRIRLPQNPHGIQLLMMSNEAVILGALTEIIREFWLQAFNCALDPHYSPPNTLSFQLCLAANTHSPFSFSSSSNSSYLLSQSPCHLSHPPITVSHIPSNNTPCAQELAPSGPLHQSCRSELTNNKGCTRKSEVGSSACTDKSAEARTSSHTAQLLADQPPIHQCHPFNEVLPNSTPQSVLIQGLIKSVEIPASSTNITSTILSTGLSLPLKLTTAPLLHKSKFLQSQTPSLSVQSPEPLVVSLPPVPSFTLSTPSSSPLSSSPPTQSFANRSMIVCSNATSVVSVSASGAPMLRQQRTHDSLVPRLAIQLSSALRTPHAQSASFVDFVTPPGYCSSESKDRHLCGLETASEDASATATHLRQRSVAHSVTESLGYNENQSMHPQPVGSSVPETFSMKTATFKDKRPSKEQRFSAPISMRTSGLLLDFVAQVSETTPFIN</sequence>
<protein>
    <recommendedName>
        <fullName evidence="1">PH domain-containing protein</fullName>
    </recommendedName>
</protein>
<dbReference type="EMBL" id="CAAALY010245309">
    <property type="protein sequence ID" value="VEL33183.1"/>
    <property type="molecule type" value="Genomic_DNA"/>
</dbReference>
<feature type="domain" description="PH" evidence="1">
    <location>
        <begin position="139"/>
        <end position="241"/>
    </location>
</feature>
<dbReference type="InterPro" id="IPR001849">
    <property type="entry name" value="PH_domain"/>
</dbReference>
<dbReference type="Proteomes" id="UP000784294">
    <property type="component" value="Unassembled WGS sequence"/>
</dbReference>
<name>A0A3S5CMK0_9PLAT</name>
<reference evidence="2" key="1">
    <citation type="submission" date="2018-11" db="EMBL/GenBank/DDBJ databases">
        <authorList>
            <consortium name="Pathogen Informatics"/>
        </authorList>
    </citation>
    <scope>NUCLEOTIDE SEQUENCE</scope>
</reference>
<accession>A0A3S5CMK0</accession>
<dbReference type="CDD" id="cd00821">
    <property type="entry name" value="PH"/>
    <property type="match status" value="1"/>
</dbReference>
<keyword evidence="3" id="KW-1185">Reference proteome</keyword>
<organism evidence="2 3">
    <name type="scientific">Protopolystoma xenopodis</name>
    <dbReference type="NCBI Taxonomy" id="117903"/>
    <lineage>
        <taxon>Eukaryota</taxon>
        <taxon>Metazoa</taxon>
        <taxon>Spiralia</taxon>
        <taxon>Lophotrochozoa</taxon>
        <taxon>Platyhelminthes</taxon>
        <taxon>Monogenea</taxon>
        <taxon>Polyopisthocotylea</taxon>
        <taxon>Polystomatidea</taxon>
        <taxon>Polystomatidae</taxon>
        <taxon>Protopolystoma</taxon>
    </lineage>
</organism>
<evidence type="ECO:0000313" key="3">
    <source>
        <dbReference type="Proteomes" id="UP000784294"/>
    </source>
</evidence>
<dbReference type="SUPFAM" id="SSF50729">
    <property type="entry name" value="PH domain-like"/>
    <property type="match status" value="1"/>
</dbReference>
<evidence type="ECO:0000259" key="1">
    <source>
        <dbReference type="PROSITE" id="PS50003"/>
    </source>
</evidence>
<dbReference type="PROSITE" id="PS50003">
    <property type="entry name" value="PH_DOMAIN"/>
    <property type="match status" value="1"/>
</dbReference>